<accession>A0A1L9TQM4</accession>
<feature type="region of interest" description="Disordered" evidence="1">
    <location>
        <begin position="36"/>
        <end position="111"/>
    </location>
</feature>
<evidence type="ECO:0000256" key="1">
    <source>
        <dbReference type="SAM" id="MobiDB-lite"/>
    </source>
</evidence>
<proteinExistence type="predicted"/>
<organism evidence="2 3">
    <name type="scientific">Aspergillus sydowii CBS 593.65</name>
    <dbReference type="NCBI Taxonomy" id="1036612"/>
    <lineage>
        <taxon>Eukaryota</taxon>
        <taxon>Fungi</taxon>
        <taxon>Dikarya</taxon>
        <taxon>Ascomycota</taxon>
        <taxon>Pezizomycotina</taxon>
        <taxon>Eurotiomycetes</taxon>
        <taxon>Eurotiomycetidae</taxon>
        <taxon>Eurotiales</taxon>
        <taxon>Aspergillaceae</taxon>
        <taxon>Aspergillus</taxon>
        <taxon>Aspergillus subgen. Nidulantes</taxon>
    </lineage>
</organism>
<dbReference type="Proteomes" id="UP000184356">
    <property type="component" value="Unassembled WGS sequence"/>
</dbReference>
<evidence type="ECO:0000313" key="3">
    <source>
        <dbReference type="Proteomes" id="UP000184356"/>
    </source>
</evidence>
<reference evidence="3" key="1">
    <citation type="journal article" date="2017" name="Genome Biol.">
        <title>Comparative genomics reveals high biological diversity and specific adaptations in the industrially and medically important fungal genus Aspergillus.</title>
        <authorList>
            <person name="de Vries R.P."/>
            <person name="Riley R."/>
            <person name="Wiebenga A."/>
            <person name="Aguilar-Osorio G."/>
            <person name="Amillis S."/>
            <person name="Uchima C.A."/>
            <person name="Anderluh G."/>
            <person name="Asadollahi M."/>
            <person name="Askin M."/>
            <person name="Barry K."/>
            <person name="Battaglia E."/>
            <person name="Bayram O."/>
            <person name="Benocci T."/>
            <person name="Braus-Stromeyer S.A."/>
            <person name="Caldana C."/>
            <person name="Canovas D."/>
            <person name="Cerqueira G.C."/>
            <person name="Chen F."/>
            <person name="Chen W."/>
            <person name="Choi C."/>
            <person name="Clum A."/>
            <person name="Dos Santos R.A."/>
            <person name="Damasio A.R."/>
            <person name="Diallinas G."/>
            <person name="Emri T."/>
            <person name="Fekete E."/>
            <person name="Flipphi M."/>
            <person name="Freyberg S."/>
            <person name="Gallo A."/>
            <person name="Gournas C."/>
            <person name="Habgood R."/>
            <person name="Hainaut M."/>
            <person name="Harispe M.L."/>
            <person name="Henrissat B."/>
            <person name="Hilden K.S."/>
            <person name="Hope R."/>
            <person name="Hossain A."/>
            <person name="Karabika E."/>
            <person name="Karaffa L."/>
            <person name="Karanyi Z."/>
            <person name="Krasevec N."/>
            <person name="Kuo A."/>
            <person name="Kusch H."/>
            <person name="LaButti K."/>
            <person name="Lagendijk E.L."/>
            <person name="Lapidus A."/>
            <person name="Levasseur A."/>
            <person name="Lindquist E."/>
            <person name="Lipzen A."/>
            <person name="Logrieco A.F."/>
            <person name="MacCabe A."/>
            <person name="Maekelae M.R."/>
            <person name="Malavazi I."/>
            <person name="Melin P."/>
            <person name="Meyer V."/>
            <person name="Mielnichuk N."/>
            <person name="Miskei M."/>
            <person name="Molnar A.P."/>
            <person name="Mule G."/>
            <person name="Ngan C.Y."/>
            <person name="Orejas M."/>
            <person name="Orosz E."/>
            <person name="Ouedraogo J.P."/>
            <person name="Overkamp K.M."/>
            <person name="Park H.-S."/>
            <person name="Perrone G."/>
            <person name="Piumi F."/>
            <person name="Punt P.J."/>
            <person name="Ram A.F."/>
            <person name="Ramon A."/>
            <person name="Rauscher S."/>
            <person name="Record E."/>
            <person name="Riano-Pachon D.M."/>
            <person name="Robert V."/>
            <person name="Roehrig J."/>
            <person name="Ruller R."/>
            <person name="Salamov A."/>
            <person name="Salih N.S."/>
            <person name="Samson R.A."/>
            <person name="Sandor E."/>
            <person name="Sanguinetti M."/>
            <person name="Schuetze T."/>
            <person name="Sepcic K."/>
            <person name="Shelest E."/>
            <person name="Sherlock G."/>
            <person name="Sophianopoulou V."/>
            <person name="Squina F.M."/>
            <person name="Sun H."/>
            <person name="Susca A."/>
            <person name="Todd R.B."/>
            <person name="Tsang A."/>
            <person name="Unkles S.E."/>
            <person name="van de Wiele N."/>
            <person name="van Rossen-Uffink D."/>
            <person name="Oliveira J.V."/>
            <person name="Vesth T.C."/>
            <person name="Visser J."/>
            <person name="Yu J.-H."/>
            <person name="Zhou M."/>
            <person name="Andersen M.R."/>
            <person name="Archer D.B."/>
            <person name="Baker S.E."/>
            <person name="Benoit I."/>
            <person name="Brakhage A.A."/>
            <person name="Braus G.H."/>
            <person name="Fischer R."/>
            <person name="Frisvad J.C."/>
            <person name="Goldman G.H."/>
            <person name="Houbraken J."/>
            <person name="Oakley B."/>
            <person name="Pocsi I."/>
            <person name="Scazzocchio C."/>
            <person name="Seiboth B."/>
            <person name="vanKuyk P.A."/>
            <person name="Wortman J."/>
            <person name="Dyer P.S."/>
            <person name="Grigoriev I.V."/>
        </authorList>
    </citation>
    <scope>NUCLEOTIDE SEQUENCE [LARGE SCALE GENOMIC DNA]</scope>
    <source>
        <strain evidence="3">CBS 593.65</strain>
    </source>
</reference>
<keyword evidence="3" id="KW-1185">Reference proteome</keyword>
<name>A0A1L9TQM4_9EURO</name>
<dbReference type="AlphaFoldDB" id="A0A1L9TQM4"/>
<feature type="compositionally biased region" description="Low complexity" evidence="1">
    <location>
        <begin position="57"/>
        <end position="79"/>
    </location>
</feature>
<dbReference type="EMBL" id="KV878584">
    <property type="protein sequence ID" value="OJJ61603.1"/>
    <property type="molecule type" value="Genomic_DNA"/>
</dbReference>
<protein>
    <submittedName>
        <fullName evidence="2">Uncharacterized protein</fullName>
    </submittedName>
</protein>
<evidence type="ECO:0000313" key="2">
    <source>
        <dbReference type="EMBL" id="OJJ61603.1"/>
    </source>
</evidence>
<dbReference type="RefSeq" id="XP_040705409.1">
    <property type="nucleotide sequence ID" value="XM_040850400.1"/>
</dbReference>
<gene>
    <name evidence="2" type="ORF">ASPSYDRAFT_67379</name>
</gene>
<sequence>MGDSNGISVQSFGNRTIITLPDNMTIVATGGSVSFTAASNRCSGSRNRSYRGRNRPGPRGPAHANNNNRNNGNNNQNQHRNNRDRGRRGQRRRNQNRWQGNRGTPRGIEAGPAYVNASADAHHQAHAAVDINTARTTIAAVPVPVPAGPDPGVAMEVDEWNGNGNVTYEPTYDPHRNPTEEGGNLPLNVTCGQEHADHHPKQESGDDWRIITASGYDAGLDFDVSEEYFAGKSVSGATNLIDFTENASTGTL</sequence>
<dbReference type="OrthoDB" id="10456237at2759"/>
<feature type="compositionally biased region" description="Basic residues" evidence="1">
    <location>
        <begin position="80"/>
        <end position="95"/>
    </location>
</feature>
<dbReference type="VEuPathDB" id="FungiDB:ASPSYDRAFT_67379"/>
<dbReference type="GeneID" id="63766473"/>